<name>A0A2K3V075_9DEIO</name>
<dbReference type="Gene3D" id="3.40.50.410">
    <property type="entry name" value="von Willebrand factor, type A domain"/>
    <property type="match status" value="1"/>
</dbReference>
<protein>
    <recommendedName>
        <fullName evidence="2">VWFA domain-containing protein</fullName>
    </recommendedName>
</protein>
<dbReference type="InterPro" id="IPR036465">
    <property type="entry name" value="vWFA_dom_sf"/>
</dbReference>
<evidence type="ECO:0000313" key="4">
    <source>
        <dbReference type="Proteomes" id="UP000236379"/>
    </source>
</evidence>
<evidence type="ECO:0000313" key="3">
    <source>
        <dbReference type="EMBL" id="PNY82189.1"/>
    </source>
</evidence>
<keyword evidence="4" id="KW-1185">Reference proteome</keyword>
<accession>A0A2K3V075</accession>
<keyword evidence="1" id="KW-0732">Signal</keyword>
<feature type="signal peptide" evidence="1">
    <location>
        <begin position="1"/>
        <end position="31"/>
    </location>
</feature>
<feature type="chain" id="PRO_5014322931" description="VWFA domain-containing protein" evidence="1">
    <location>
        <begin position="32"/>
        <end position="677"/>
    </location>
</feature>
<dbReference type="SMART" id="SM00327">
    <property type="entry name" value="VWA"/>
    <property type="match status" value="1"/>
</dbReference>
<reference evidence="3 4" key="1">
    <citation type="submission" date="2018-01" db="EMBL/GenBank/DDBJ databases">
        <title>Deinococcus koreensis sp. nov., a radiation-resistant bacterium isolated from river water.</title>
        <authorList>
            <person name="Choi A."/>
        </authorList>
    </citation>
    <scope>NUCLEOTIDE SEQUENCE [LARGE SCALE GENOMIC DNA]</scope>
    <source>
        <strain evidence="3 4">SJW1-2</strain>
    </source>
</reference>
<dbReference type="OrthoDB" id="9783818at2"/>
<dbReference type="InterPro" id="IPR002035">
    <property type="entry name" value="VWF_A"/>
</dbReference>
<sequence>MRGDVDTTFRTGRPRPVHLLAPLLLLGAAQAQSGPSSGPSYVQLILDASGSMFTRLEGGQTRIAAAQAVLTDFIGRLPDDPGLNVGLRLYGARTQAAESGACQDSELVLPMRGLARQELLGTVNQTRPRGATPIAYSLTQAAADFPTTPGRKLIVLVTDGQESCRGDLKASLDAFKARGIEVDLRIIGIDLDARAQQSFAGVGTFVNTRSVPELAAALGQAVGPVAASAPVKLPVTVTLTSGGAALASGPTVSFTAALGGASEAFGNAGGVYSAQVLPGAYTATVQTSSATQTFGGLTVSVGAPNRFTFDVTPVSGVSLKVEPAQPVAGGRVQISFSGAPASGTRNWITVARKTDPDPAYLDYKTVQGVSGQLDLTLPDDESEFEARYHLANPDGSTRVIGRSAPFTPKRATVSVTAPTTAAAGSTIQVGWTGPNNPGDYLTIVPIGAAPSAYTNYFYTRDANPGTLTVPTQPGDYEVRYNNDLSNRVLASAPIVLSANTYALQAPDSAVAGSVVEVRWTGPGNRPDYVTIVKTGAPVGTYLNYFYTRDGNPGKLKTPVEPGDYELRYSTEAASPNPTLATRPIKLTAASYGLQAPREGKPGASIQISWTGPNSPGEYVTIVKKGAPVGTYTVYFYTRNGNPGTLKLPAEPGEYEIRYSTEAASPNPTLFSVPITVK</sequence>
<dbReference type="Proteomes" id="UP000236379">
    <property type="component" value="Unassembled WGS sequence"/>
</dbReference>
<dbReference type="AlphaFoldDB" id="A0A2K3V075"/>
<dbReference type="SUPFAM" id="SSF53300">
    <property type="entry name" value="vWA-like"/>
    <property type="match status" value="1"/>
</dbReference>
<proteinExistence type="predicted"/>
<comment type="caution">
    <text evidence="3">The sequence shown here is derived from an EMBL/GenBank/DDBJ whole genome shotgun (WGS) entry which is preliminary data.</text>
</comment>
<organism evidence="3 4">
    <name type="scientific">Deinococcus koreensis</name>
    <dbReference type="NCBI Taxonomy" id="2054903"/>
    <lineage>
        <taxon>Bacteria</taxon>
        <taxon>Thermotogati</taxon>
        <taxon>Deinococcota</taxon>
        <taxon>Deinococci</taxon>
        <taxon>Deinococcales</taxon>
        <taxon>Deinococcaceae</taxon>
        <taxon>Deinococcus</taxon>
    </lineage>
</organism>
<evidence type="ECO:0000256" key="1">
    <source>
        <dbReference type="SAM" id="SignalP"/>
    </source>
</evidence>
<dbReference type="PROSITE" id="PS50234">
    <property type="entry name" value="VWFA"/>
    <property type="match status" value="1"/>
</dbReference>
<feature type="domain" description="VWFA" evidence="2">
    <location>
        <begin position="41"/>
        <end position="225"/>
    </location>
</feature>
<dbReference type="RefSeq" id="WP_103312623.1">
    <property type="nucleotide sequence ID" value="NZ_PPPD01000001.1"/>
</dbReference>
<evidence type="ECO:0000259" key="2">
    <source>
        <dbReference type="PROSITE" id="PS50234"/>
    </source>
</evidence>
<gene>
    <name evidence="3" type="ORF">CVO96_13165</name>
</gene>
<dbReference type="Pfam" id="PF13519">
    <property type="entry name" value="VWA_2"/>
    <property type="match status" value="1"/>
</dbReference>
<dbReference type="EMBL" id="PPPD01000001">
    <property type="protein sequence ID" value="PNY82189.1"/>
    <property type="molecule type" value="Genomic_DNA"/>
</dbReference>